<evidence type="ECO:0000313" key="3">
    <source>
        <dbReference type="Proteomes" id="UP000664288"/>
    </source>
</evidence>
<comment type="caution">
    <text evidence="2">The sequence shown here is derived from an EMBL/GenBank/DDBJ whole genome shotgun (WGS) entry which is preliminary data.</text>
</comment>
<keyword evidence="3" id="KW-1185">Reference proteome</keyword>
<organism evidence="2 3">
    <name type="scientific">Jiella sonneratiae</name>
    <dbReference type="NCBI Taxonomy" id="2816856"/>
    <lineage>
        <taxon>Bacteria</taxon>
        <taxon>Pseudomonadati</taxon>
        <taxon>Pseudomonadota</taxon>
        <taxon>Alphaproteobacteria</taxon>
        <taxon>Hyphomicrobiales</taxon>
        <taxon>Aurantimonadaceae</taxon>
        <taxon>Jiella</taxon>
    </lineage>
</organism>
<feature type="compositionally biased region" description="Basic and acidic residues" evidence="1">
    <location>
        <begin position="202"/>
        <end position="213"/>
    </location>
</feature>
<protein>
    <submittedName>
        <fullName evidence="2">Gluconate 2-dehydrogenase subunit 3 family protein</fullName>
    </submittedName>
</protein>
<feature type="region of interest" description="Disordered" evidence="1">
    <location>
        <begin position="202"/>
        <end position="221"/>
    </location>
</feature>
<evidence type="ECO:0000256" key="1">
    <source>
        <dbReference type="SAM" id="MobiDB-lite"/>
    </source>
</evidence>
<proteinExistence type="predicted"/>
<name>A0ABS3IXT2_9HYPH</name>
<accession>A0ABS3IXT2</accession>
<sequence>MAPADPAIRTTPFETPYPDYDVLGKWDSVSFNDATRRVVADRLQNVPERRFFDEPTFALLRAVIDVVLPQPERAERDRIPVEAWIDAMLYENRSDGTRYAGAPGKRAAWTAGLAGIEHEAHRRHEKGFRALSADERHFLLACIDAGEADPAAFDGIDAKSFFRGHLLKESVKIYYAHPFAWNEIGFGGPAAPRGYLRLGPDDRDPWEAREAKMPQKIRGLP</sequence>
<dbReference type="Proteomes" id="UP000664288">
    <property type="component" value="Unassembled WGS sequence"/>
</dbReference>
<dbReference type="RefSeq" id="WP_207348869.1">
    <property type="nucleotide sequence ID" value="NZ_JAFMPY010000001.1"/>
</dbReference>
<reference evidence="2 3" key="1">
    <citation type="submission" date="2021-03" db="EMBL/GenBank/DDBJ databases">
        <title>Whole genome sequence of Jiella sp. MQZ13P-4.</title>
        <authorList>
            <person name="Tuo L."/>
        </authorList>
    </citation>
    <scope>NUCLEOTIDE SEQUENCE [LARGE SCALE GENOMIC DNA]</scope>
    <source>
        <strain evidence="2 3">MQZ13P-4</strain>
    </source>
</reference>
<dbReference type="Pfam" id="PF13618">
    <property type="entry name" value="Gluconate_2-dh3"/>
    <property type="match status" value="1"/>
</dbReference>
<dbReference type="EMBL" id="JAFMPY010000001">
    <property type="protein sequence ID" value="MBO0902226.1"/>
    <property type="molecule type" value="Genomic_DNA"/>
</dbReference>
<dbReference type="InterPro" id="IPR027056">
    <property type="entry name" value="Gluconate_2DH_su3"/>
</dbReference>
<gene>
    <name evidence="2" type="ORF">J1C47_01110</name>
</gene>
<evidence type="ECO:0000313" key="2">
    <source>
        <dbReference type="EMBL" id="MBO0902226.1"/>
    </source>
</evidence>